<evidence type="ECO:0000313" key="3">
    <source>
        <dbReference type="Proteomes" id="UP000053791"/>
    </source>
</evidence>
<dbReference type="Pfam" id="PF10135">
    <property type="entry name" value="Rod-binding"/>
    <property type="match status" value="1"/>
</dbReference>
<protein>
    <recommendedName>
        <fullName evidence="1">Flagellar protein FlgJ N-terminal domain-containing protein</fullName>
    </recommendedName>
</protein>
<feature type="domain" description="Flagellar protein FlgJ N-terminal" evidence="1">
    <location>
        <begin position="41"/>
        <end position="82"/>
    </location>
</feature>
<organism evidence="2 3">
    <name type="scientific">Ruegeria marisrubri</name>
    <dbReference type="NCBI Taxonomy" id="1685379"/>
    <lineage>
        <taxon>Bacteria</taxon>
        <taxon>Pseudomonadati</taxon>
        <taxon>Pseudomonadota</taxon>
        <taxon>Alphaproteobacteria</taxon>
        <taxon>Rhodobacterales</taxon>
        <taxon>Roseobacteraceae</taxon>
        <taxon>Ruegeria</taxon>
    </lineage>
</organism>
<dbReference type="OrthoDB" id="7690273at2"/>
<evidence type="ECO:0000259" key="1">
    <source>
        <dbReference type="Pfam" id="PF10135"/>
    </source>
</evidence>
<dbReference type="AlphaFoldDB" id="A0A0X3TT04"/>
<evidence type="ECO:0000313" key="2">
    <source>
        <dbReference type="EMBL" id="KUJ78171.1"/>
    </source>
</evidence>
<dbReference type="STRING" id="1685379.AVO45_07995"/>
<reference evidence="2 3" key="1">
    <citation type="submission" date="2015-12" db="EMBL/GenBank/DDBJ databases">
        <authorList>
            <person name="Shamseldin A."/>
            <person name="Moawad H."/>
            <person name="Abd El-Rahim W.M."/>
            <person name="Sadowsky M.J."/>
        </authorList>
    </citation>
    <scope>NUCLEOTIDE SEQUENCE [LARGE SCALE GENOMIC DNA]</scope>
    <source>
        <strain evidence="2 3">ZGT118</strain>
    </source>
</reference>
<accession>A0A0X3TT04</accession>
<dbReference type="RefSeq" id="WP_068347386.1">
    <property type="nucleotide sequence ID" value="NZ_LQBQ01000023.1"/>
</dbReference>
<dbReference type="EMBL" id="LQBQ01000023">
    <property type="protein sequence ID" value="KUJ78171.1"/>
    <property type="molecule type" value="Genomic_DNA"/>
</dbReference>
<dbReference type="InterPro" id="IPR019301">
    <property type="entry name" value="Flagellar_prot_FlgJ_N"/>
</dbReference>
<dbReference type="Proteomes" id="UP000053791">
    <property type="component" value="Unassembled WGS sequence"/>
</dbReference>
<name>A0A0X3TT04_9RHOB</name>
<keyword evidence="3" id="KW-1185">Reference proteome</keyword>
<comment type="caution">
    <text evidence="2">The sequence shown here is derived from an EMBL/GenBank/DDBJ whole genome shotgun (WGS) entry which is preliminary data.</text>
</comment>
<gene>
    <name evidence="2" type="ORF">AVO45_07995</name>
</gene>
<proteinExistence type="predicted"/>
<sequence>MKVHMHVPPAHNLPDREALKSATVELEATFLAEMLRSGGLGKSSGALGGGVGEEQFSSMLVMQQARQIARAGGIGLSEILFRSILEQAYEE</sequence>